<comment type="cofactor">
    <cofactor evidence="1">
        <name>Mn(2+)</name>
        <dbReference type="ChEBI" id="CHEBI:29035"/>
    </cofactor>
</comment>
<feature type="compositionally biased region" description="Basic and acidic residues" evidence="11">
    <location>
        <begin position="63"/>
        <end position="73"/>
    </location>
</feature>
<name>A0A8T0J013_CERPU</name>
<dbReference type="InterPro" id="IPR018998">
    <property type="entry name" value="EndoU_C"/>
</dbReference>
<protein>
    <recommendedName>
        <fullName evidence="12">EndoU domain-containing protein</fullName>
    </recommendedName>
</protein>
<keyword evidence="9" id="KW-0464">Manganese</keyword>
<comment type="similarity">
    <text evidence="2">Belongs to the ENDOU family.</text>
</comment>
<evidence type="ECO:0000256" key="4">
    <source>
        <dbReference type="ARBA" id="ARBA00022722"/>
    </source>
</evidence>
<dbReference type="InterPro" id="IPR037227">
    <property type="entry name" value="EndoU-like"/>
</dbReference>
<dbReference type="PANTHER" id="PTHR12439">
    <property type="entry name" value="PLACENTAL PROTEIN 11-RELATED"/>
    <property type="match status" value="1"/>
</dbReference>
<dbReference type="Proteomes" id="UP000822688">
    <property type="component" value="Chromosome 2"/>
</dbReference>
<feature type="compositionally biased region" description="Basic and acidic residues" evidence="11">
    <location>
        <begin position="102"/>
        <end position="111"/>
    </location>
</feature>
<feature type="compositionally biased region" description="Basic and acidic residues" evidence="11">
    <location>
        <begin position="151"/>
        <end position="163"/>
    </location>
</feature>
<dbReference type="Pfam" id="PF09412">
    <property type="entry name" value="XendoU"/>
    <property type="match status" value="1"/>
</dbReference>
<organism evidence="13 14">
    <name type="scientific">Ceratodon purpureus</name>
    <name type="common">Fire moss</name>
    <name type="synonym">Dicranum purpureum</name>
    <dbReference type="NCBI Taxonomy" id="3225"/>
    <lineage>
        <taxon>Eukaryota</taxon>
        <taxon>Viridiplantae</taxon>
        <taxon>Streptophyta</taxon>
        <taxon>Embryophyta</taxon>
        <taxon>Bryophyta</taxon>
        <taxon>Bryophytina</taxon>
        <taxon>Bryopsida</taxon>
        <taxon>Dicranidae</taxon>
        <taxon>Pseudoditrichales</taxon>
        <taxon>Ditrichaceae</taxon>
        <taxon>Ceratodon</taxon>
    </lineage>
</organism>
<dbReference type="CDD" id="cd21159">
    <property type="entry name" value="XendoU"/>
    <property type="match status" value="1"/>
</dbReference>
<evidence type="ECO:0000256" key="7">
    <source>
        <dbReference type="ARBA" id="ARBA00022801"/>
    </source>
</evidence>
<feature type="compositionally biased region" description="Basic and acidic residues" evidence="11">
    <location>
        <begin position="27"/>
        <end position="45"/>
    </location>
</feature>
<keyword evidence="4" id="KW-0540">Nuclease</keyword>
<evidence type="ECO:0000256" key="1">
    <source>
        <dbReference type="ARBA" id="ARBA00001936"/>
    </source>
</evidence>
<evidence type="ECO:0000256" key="9">
    <source>
        <dbReference type="ARBA" id="ARBA00023211"/>
    </source>
</evidence>
<dbReference type="SUPFAM" id="SSF142877">
    <property type="entry name" value="EndoU-like"/>
    <property type="match status" value="1"/>
</dbReference>
<accession>A0A8T0J013</accession>
<dbReference type="AlphaFoldDB" id="A0A8T0J013"/>
<dbReference type="GO" id="GO:0004521">
    <property type="term" value="F:RNA endonuclease activity"/>
    <property type="evidence" value="ECO:0007669"/>
    <property type="project" value="InterPro"/>
</dbReference>
<evidence type="ECO:0000256" key="3">
    <source>
        <dbReference type="ARBA" id="ARBA00011245"/>
    </source>
</evidence>
<keyword evidence="8" id="KW-0694">RNA-binding</keyword>
<feature type="region of interest" description="Disordered" evidence="11">
    <location>
        <begin position="27"/>
        <end position="163"/>
    </location>
</feature>
<dbReference type="GO" id="GO:0046872">
    <property type="term" value="F:metal ion binding"/>
    <property type="evidence" value="ECO:0007669"/>
    <property type="project" value="UniProtKB-KW"/>
</dbReference>
<dbReference type="GO" id="GO:0016829">
    <property type="term" value="F:lyase activity"/>
    <property type="evidence" value="ECO:0007669"/>
    <property type="project" value="UniProtKB-KW"/>
</dbReference>
<feature type="domain" description="EndoU" evidence="12">
    <location>
        <begin position="183"/>
        <end position="453"/>
    </location>
</feature>
<evidence type="ECO:0000313" key="13">
    <source>
        <dbReference type="EMBL" id="KAG0588562.1"/>
    </source>
</evidence>
<dbReference type="GO" id="GO:0016787">
    <property type="term" value="F:hydrolase activity"/>
    <property type="evidence" value="ECO:0007669"/>
    <property type="project" value="UniProtKB-KW"/>
</dbReference>
<sequence length="453" mass="52096">MEGFFNTLKSSGLVDAVKDMALDALHLNDDKKEENVDSKPRRHESSSSWGPTPQEAESGDSQPEWRRPRPARNDDDESSQSEWQRPRPSRNEDEESSGWRRPRPEREEERPSGGNWAQVVGDQEDGNQGGGRRQGNDGWQPAGRKQRPHRHPNDEQAEEYRHDASAQHYADEASANVEPTEEELADLSAACNRLWELDLNRLTPGQDYEIDCGDGKKLYNKEDMSGDSLFKFLDEGVFKRPTYARFYHLLDNYHADESKREELSATEEQEQVAFLEEISRTAPIKYLLRYLAEKRIVSGNMEEFKQTLRTLWFRFYNRGGTQNASSAFEHVFVGEIKRQGEVSGFHNWIQFYVEESKGTVDYQGYILPRRRGGDLPDSQSQLLTVQFDWNGVRKEQSSVMVGVSPEFELALYTLCFYVGEENNNVDLGPYRVNVKCYHMGEDRIGSVFPIALD</sequence>
<dbReference type="EMBL" id="CM026422">
    <property type="protein sequence ID" value="KAG0588562.1"/>
    <property type="molecule type" value="Genomic_DNA"/>
</dbReference>
<keyword evidence="7" id="KW-0378">Hydrolase</keyword>
<gene>
    <name evidence="13" type="ORF">KC19_2G252400</name>
</gene>
<evidence type="ECO:0000256" key="2">
    <source>
        <dbReference type="ARBA" id="ARBA00010168"/>
    </source>
</evidence>
<evidence type="ECO:0000256" key="11">
    <source>
        <dbReference type="SAM" id="MobiDB-lite"/>
    </source>
</evidence>
<keyword evidence="5" id="KW-0479">Metal-binding</keyword>
<comment type="caution">
    <text evidence="13">The sequence shown here is derived from an EMBL/GenBank/DDBJ whole genome shotgun (WGS) entry which is preliminary data.</text>
</comment>
<dbReference type="InterPro" id="IPR039787">
    <property type="entry name" value="ENDOU"/>
</dbReference>
<reference evidence="13" key="1">
    <citation type="submission" date="2020-06" db="EMBL/GenBank/DDBJ databases">
        <title>WGS assembly of Ceratodon purpureus strain R40.</title>
        <authorList>
            <person name="Carey S.B."/>
            <person name="Jenkins J."/>
            <person name="Shu S."/>
            <person name="Lovell J.T."/>
            <person name="Sreedasyam A."/>
            <person name="Maumus F."/>
            <person name="Tiley G.P."/>
            <person name="Fernandez-Pozo N."/>
            <person name="Barry K."/>
            <person name="Chen C."/>
            <person name="Wang M."/>
            <person name="Lipzen A."/>
            <person name="Daum C."/>
            <person name="Saski C.A."/>
            <person name="Payton A.C."/>
            <person name="Mcbreen J.C."/>
            <person name="Conrad R.E."/>
            <person name="Kollar L.M."/>
            <person name="Olsson S."/>
            <person name="Huttunen S."/>
            <person name="Landis J.B."/>
            <person name="Wickett N.J."/>
            <person name="Johnson M.G."/>
            <person name="Rensing S.A."/>
            <person name="Grimwood J."/>
            <person name="Schmutz J."/>
            <person name="Mcdaniel S.F."/>
        </authorList>
    </citation>
    <scope>NUCLEOTIDE SEQUENCE</scope>
    <source>
        <strain evidence="13">R40</strain>
    </source>
</reference>
<keyword evidence="14" id="KW-1185">Reference proteome</keyword>
<evidence type="ECO:0000256" key="5">
    <source>
        <dbReference type="ARBA" id="ARBA00022723"/>
    </source>
</evidence>
<dbReference type="PROSITE" id="PS51959">
    <property type="entry name" value="ENDOU"/>
    <property type="match status" value="1"/>
</dbReference>
<evidence type="ECO:0000256" key="10">
    <source>
        <dbReference type="ARBA" id="ARBA00023239"/>
    </source>
</evidence>
<proteinExistence type="inferred from homology"/>
<comment type="subunit">
    <text evidence="3">Monomer.</text>
</comment>
<evidence type="ECO:0000256" key="8">
    <source>
        <dbReference type="ARBA" id="ARBA00022884"/>
    </source>
</evidence>
<dbReference type="GO" id="GO:0003723">
    <property type="term" value="F:RNA binding"/>
    <property type="evidence" value="ECO:0007669"/>
    <property type="project" value="UniProtKB-KW"/>
</dbReference>
<evidence type="ECO:0000313" key="14">
    <source>
        <dbReference type="Proteomes" id="UP000822688"/>
    </source>
</evidence>
<evidence type="ECO:0000259" key="12">
    <source>
        <dbReference type="PROSITE" id="PS51959"/>
    </source>
</evidence>
<keyword evidence="6" id="KW-0255">Endonuclease</keyword>
<dbReference type="PANTHER" id="PTHR12439:SF11">
    <property type="entry name" value="URIDYLATE-SPECIFIC ENDORIBONUCLEASE"/>
    <property type="match status" value="1"/>
</dbReference>
<keyword evidence="10" id="KW-0456">Lyase</keyword>
<evidence type="ECO:0000256" key="6">
    <source>
        <dbReference type="ARBA" id="ARBA00022759"/>
    </source>
</evidence>